<reference evidence="3" key="1">
    <citation type="journal article" date="2023" name="Plant Biotechnol. J.">
        <title>Chromosome-level wild Hevea brasiliensis genome provides new tools for genomic-assisted breeding and valuable loci to elevate rubber yield.</title>
        <authorList>
            <person name="Cheng H."/>
            <person name="Song X."/>
            <person name="Hu Y."/>
            <person name="Wu T."/>
            <person name="Yang Q."/>
            <person name="An Z."/>
            <person name="Feng S."/>
            <person name="Deng Z."/>
            <person name="Wu W."/>
            <person name="Zeng X."/>
            <person name="Tu M."/>
            <person name="Wang X."/>
            <person name="Huang H."/>
        </authorList>
    </citation>
    <scope>NUCLEOTIDE SEQUENCE</scope>
    <source>
        <strain evidence="3">MT/VB/25A 57/8</strain>
    </source>
</reference>
<dbReference type="PANTHER" id="PTHR12794:SF0">
    <property type="entry name" value="GEM-ASSOCIATED PROTEIN 2"/>
    <property type="match status" value="1"/>
</dbReference>
<feature type="compositionally biased region" description="Low complexity" evidence="2">
    <location>
        <begin position="24"/>
        <end position="35"/>
    </location>
</feature>
<dbReference type="Pfam" id="PF04938">
    <property type="entry name" value="SIP1"/>
    <property type="match status" value="1"/>
</dbReference>
<dbReference type="InterPro" id="IPR035426">
    <property type="entry name" value="Gemin2/Brr1"/>
</dbReference>
<protein>
    <recommendedName>
        <fullName evidence="5">Gem-associated protein 2</fullName>
    </recommendedName>
</protein>
<proteinExistence type="inferred from homology"/>
<evidence type="ECO:0008006" key="5">
    <source>
        <dbReference type="Google" id="ProtNLM"/>
    </source>
</evidence>
<keyword evidence="4" id="KW-1185">Reference proteome</keyword>
<dbReference type="Gene3D" id="1.20.58.1070">
    <property type="match status" value="1"/>
</dbReference>
<name>A0ABQ9MHR3_HEVBR</name>
<feature type="region of interest" description="Disordered" evidence="2">
    <location>
        <begin position="303"/>
        <end position="333"/>
    </location>
</feature>
<dbReference type="EMBL" id="JARPOI010000006">
    <property type="protein sequence ID" value="KAJ9178403.1"/>
    <property type="molecule type" value="Genomic_DNA"/>
</dbReference>
<sequence length="731" mass="81074">MMADNVDSDACVGSKRRMTEIEESLLQQLQEPSTSISTQEQEVSKESSFTTSSAQEHQEIVQDIPSPSSSKKVKCSFIEPHGSSIIEENKGMLGCVGEDKVIPSDLVSWSFGCEGNSEDIARPVEMGVQVQETKNCIVGSVFGGEKSQGEIEGTINDVKTEKEEQLDSAKSEVGYLGAEEFDKHGASDTGDLNGIEVEMGSVIVEKKEHFVKEKTEAQTLLEAKKKQLLAKLDAGSIFEDKIHMEKVSAFDITAGILGGLKGIDESVRPSLKVEVIDDIALIETVPVPKTGNVGLKIAERNVKKNEKQEADRKKAKRPRRKGKDGKKILETSNEQNKMIQVRKAISIKNGEAQNGGQKNGDQIRKYSREEMEALRFVNIVDQRKLWRAIHTGLGDAVVKEYNDLAGLKRQKNICINFDPRQIFGRKEDVPGILGEVSSENCENELENTEDKAEHLNLLGPSRQSFGGEDICTFLEEEYDEDEDSDEDYASIHRPAFLVEGEPDFESGPPEDGLEYLRRVRWEAAHIPKVKVAKLDKSKVHNEQSVYMLQIPEIAKCPENLIPLKQWEDAFLADFSVLRMFLSRNESSSTEISCKLQYMAVDHEQNTSSPQPAECIILQNMSHRSSISDSSCNYPTLSAILAMDSVARVSALKKRINLAETMSTLSKHDCVWLFALCAAVDTPLDADTSAALRSLLRKCASLRAAKSELDDEVIMLNILATISGRYFGQSES</sequence>
<evidence type="ECO:0000256" key="2">
    <source>
        <dbReference type="SAM" id="MobiDB-lite"/>
    </source>
</evidence>
<feature type="compositionally biased region" description="Basic and acidic residues" evidence="2">
    <location>
        <begin position="303"/>
        <end position="312"/>
    </location>
</feature>
<comment type="similarity">
    <text evidence="1">Belongs to the gemin-2 family.</text>
</comment>
<dbReference type="Proteomes" id="UP001174677">
    <property type="component" value="Chromosome 6"/>
</dbReference>
<organism evidence="3 4">
    <name type="scientific">Hevea brasiliensis</name>
    <name type="common">Para rubber tree</name>
    <name type="synonym">Siphonia brasiliensis</name>
    <dbReference type="NCBI Taxonomy" id="3981"/>
    <lineage>
        <taxon>Eukaryota</taxon>
        <taxon>Viridiplantae</taxon>
        <taxon>Streptophyta</taxon>
        <taxon>Embryophyta</taxon>
        <taxon>Tracheophyta</taxon>
        <taxon>Spermatophyta</taxon>
        <taxon>Magnoliopsida</taxon>
        <taxon>eudicotyledons</taxon>
        <taxon>Gunneridae</taxon>
        <taxon>Pentapetalae</taxon>
        <taxon>rosids</taxon>
        <taxon>fabids</taxon>
        <taxon>Malpighiales</taxon>
        <taxon>Euphorbiaceae</taxon>
        <taxon>Crotonoideae</taxon>
        <taxon>Micrandreae</taxon>
        <taxon>Hevea</taxon>
    </lineage>
</organism>
<feature type="region of interest" description="Disordered" evidence="2">
    <location>
        <begin position="24"/>
        <end position="67"/>
    </location>
</feature>
<dbReference type="PANTHER" id="PTHR12794">
    <property type="entry name" value="GEMIN2"/>
    <property type="match status" value="1"/>
</dbReference>
<evidence type="ECO:0000313" key="4">
    <source>
        <dbReference type="Proteomes" id="UP001174677"/>
    </source>
</evidence>
<feature type="compositionally biased region" description="Basic residues" evidence="2">
    <location>
        <begin position="313"/>
        <end position="324"/>
    </location>
</feature>
<evidence type="ECO:0000313" key="3">
    <source>
        <dbReference type="EMBL" id="KAJ9178403.1"/>
    </source>
</evidence>
<gene>
    <name evidence="3" type="ORF">P3X46_010289</name>
</gene>
<evidence type="ECO:0000256" key="1">
    <source>
        <dbReference type="ARBA" id="ARBA00025758"/>
    </source>
</evidence>
<feature type="compositionally biased region" description="Polar residues" evidence="2">
    <location>
        <begin position="36"/>
        <end position="55"/>
    </location>
</feature>
<comment type="caution">
    <text evidence="3">The sequence shown here is derived from an EMBL/GenBank/DDBJ whole genome shotgun (WGS) entry which is preliminary data.</text>
</comment>
<accession>A0ABQ9MHR3</accession>